<dbReference type="SMART" id="SM00342">
    <property type="entry name" value="HTH_ARAC"/>
    <property type="match status" value="1"/>
</dbReference>
<dbReference type="SUPFAM" id="SSF46689">
    <property type="entry name" value="Homeodomain-like"/>
    <property type="match status" value="1"/>
</dbReference>
<evidence type="ECO:0000313" key="6">
    <source>
        <dbReference type="Proteomes" id="UP001596091"/>
    </source>
</evidence>
<accession>A0ABW1EDR2</accession>
<keyword evidence="2" id="KW-0238">DNA-binding</keyword>
<name>A0ABW1EDR2_9BACT</name>
<evidence type="ECO:0000259" key="4">
    <source>
        <dbReference type="PROSITE" id="PS01124"/>
    </source>
</evidence>
<dbReference type="PANTHER" id="PTHR43280">
    <property type="entry name" value="ARAC-FAMILY TRANSCRIPTIONAL REGULATOR"/>
    <property type="match status" value="1"/>
</dbReference>
<comment type="caution">
    <text evidence="5">The sequence shown here is derived from an EMBL/GenBank/DDBJ whole genome shotgun (WGS) entry which is preliminary data.</text>
</comment>
<dbReference type="Pfam" id="PF12833">
    <property type="entry name" value="HTH_18"/>
    <property type="match status" value="1"/>
</dbReference>
<evidence type="ECO:0000256" key="2">
    <source>
        <dbReference type="ARBA" id="ARBA00023125"/>
    </source>
</evidence>
<dbReference type="InterPro" id="IPR018060">
    <property type="entry name" value="HTH_AraC"/>
</dbReference>
<dbReference type="PROSITE" id="PS01124">
    <property type="entry name" value="HTH_ARAC_FAMILY_2"/>
    <property type="match status" value="1"/>
</dbReference>
<reference evidence="6" key="1">
    <citation type="journal article" date="2019" name="Int. J. Syst. Evol. Microbiol.">
        <title>The Global Catalogue of Microorganisms (GCM) 10K type strain sequencing project: providing services to taxonomists for standard genome sequencing and annotation.</title>
        <authorList>
            <consortium name="The Broad Institute Genomics Platform"/>
            <consortium name="The Broad Institute Genome Sequencing Center for Infectious Disease"/>
            <person name="Wu L."/>
            <person name="Ma J."/>
        </authorList>
    </citation>
    <scope>NUCLEOTIDE SEQUENCE [LARGE SCALE GENOMIC DNA]</scope>
    <source>
        <strain evidence="6">JCM 4087</strain>
    </source>
</reference>
<dbReference type="EMBL" id="JBHSPH010000002">
    <property type="protein sequence ID" value="MFC5862190.1"/>
    <property type="molecule type" value="Genomic_DNA"/>
</dbReference>
<gene>
    <name evidence="5" type="ORF">ACFPT7_07790</name>
</gene>
<dbReference type="Proteomes" id="UP001596091">
    <property type="component" value="Unassembled WGS sequence"/>
</dbReference>
<sequence length="166" mass="19170">MARQKTNHPNSVEKKVIAEIRERRRYPSGDPRRGALDDPAALIYDIIDSEHANARLTIGVIAREMGVSEKTLRRRFETRYGMSLQKRLAAVRLDYALSLLSCYPVTKVAEVARDLGYADIRNFYRFFQDHMHMSPIEWCRQSQARADEEIAEAARENDESDDPDLL</sequence>
<proteinExistence type="predicted"/>
<evidence type="ECO:0000256" key="3">
    <source>
        <dbReference type="ARBA" id="ARBA00023163"/>
    </source>
</evidence>
<dbReference type="PANTHER" id="PTHR43280:SF28">
    <property type="entry name" value="HTH-TYPE TRANSCRIPTIONAL ACTIVATOR RHAS"/>
    <property type="match status" value="1"/>
</dbReference>
<protein>
    <submittedName>
        <fullName evidence="5">Helix-turn-helix domain-containing protein</fullName>
    </submittedName>
</protein>
<keyword evidence="1" id="KW-0805">Transcription regulation</keyword>
<evidence type="ECO:0000256" key="1">
    <source>
        <dbReference type="ARBA" id="ARBA00023015"/>
    </source>
</evidence>
<organism evidence="5 6">
    <name type="scientific">Acidicapsa dinghuensis</name>
    <dbReference type="NCBI Taxonomy" id="2218256"/>
    <lineage>
        <taxon>Bacteria</taxon>
        <taxon>Pseudomonadati</taxon>
        <taxon>Acidobacteriota</taxon>
        <taxon>Terriglobia</taxon>
        <taxon>Terriglobales</taxon>
        <taxon>Acidobacteriaceae</taxon>
        <taxon>Acidicapsa</taxon>
    </lineage>
</organism>
<dbReference type="RefSeq" id="WP_263338469.1">
    <property type="nucleotide sequence ID" value="NZ_JAGSYH010000004.1"/>
</dbReference>
<dbReference type="InterPro" id="IPR009057">
    <property type="entry name" value="Homeodomain-like_sf"/>
</dbReference>
<keyword evidence="3" id="KW-0804">Transcription</keyword>
<evidence type="ECO:0000313" key="5">
    <source>
        <dbReference type="EMBL" id="MFC5862190.1"/>
    </source>
</evidence>
<keyword evidence="6" id="KW-1185">Reference proteome</keyword>
<feature type="domain" description="HTH araC/xylS-type" evidence="4">
    <location>
        <begin position="41"/>
        <end position="141"/>
    </location>
</feature>
<dbReference type="Gene3D" id="1.10.10.60">
    <property type="entry name" value="Homeodomain-like"/>
    <property type="match status" value="1"/>
</dbReference>